<dbReference type="GeneID" id="18917312"/>
<dbReference type="InParanoid" id="K5WRE8"/>
<protein>
    <submittedName>
        <fullName evidence="1">Uncharacterized protein</fullName>
    </submittedName>
</protein>
<gene>
    <name evidence="1" type="ORF">PHACADRAFT_259116</name>
</gene>
<dbReference type="Proteomes" id="UP000008370">
    <property type="component" value="Unassembled WGS sequence"/>
</dbReference>
<proteinExistence type="predicted"/>
<reference evidence="1 2" key="1">
    <citation type="journal article" date="2012" name="BMC Genomics">
        <title>Comparative genomics of the white-rot fungi, Phanerochaete carnosa and P. chrysosporium, to elucidate the genetic basis of the distinct wood types they colonize.</title>
        <authorList>
            <person name="Suzuki H."/>
            <person name="MacDonald J."/>
            <person name="Syed K."/>
            <person name="Salamov A."/>
            <person name="Hori C."/>
            <person name="Aerts A."/>
            <person name="Henrissat B."/>
            <person name="Wiebenga A."/>
            <person name="vanKuyk P.A."/>
            <person name="Barry K."/>
            <person name="Lindquist E."/>
            <person name="LaButti K."/>
            <person name="Lapidus A."/>
            <person name="Lucas S."/>
            <person name="Coutinho P."/>
            <person name="Gong Y."/>
            <person name="Samejima M."/>
            <person name="Mahadevan R."/>
            <person name="Abou-Zaid M."/>
            <person name="de Vries R.P."/>
            <person name="Igarashi K."/>
            <person name="Yadav J.S."/>
            <person name="Grigoriev I.V."/>
            <person name="Master E.R."/>
        </authorList>
    </citation>
    <scope>NUCLEOTIDE SEQUENCE [LARGE SCALE GENOMIC DNA]</scope>
    <source>
        <strain evidence="1 2">HHB-10118-sp</strain>
    </source>
</reference>
<evidence type="ECO:0000313" key="2">
    <source>
        <dbReference type="Proteomes" id="UP000008370"/>
    </source>
</evidence>
<accession>K5WRE8</accession>
<dbReference type="EMBL" id="JH930474">
    <property type="protein sequence ID" value="EKM52952.1"/>
    <property type="molecule type" value="Genomic_DNA"/>
</dbReference>
<sequence length="197" mass="22337">MDSSFRRLYDNEVSAYAYLLHHGACAKEVVPICFGRVTLTTSQVAQILTMCSLSDAMRTTLRRADAYGALLLEHISDGQHFTIENITNDLTSRALQALYEVHTSFVCHGALGCRNVLFLERELPPVIVDPSRTLAPGMSWTAIRNERERRKIRIVWLNFANASCPATTSNFPRNGLAMRRPLRHRWHCCTVISHHEV</sequence>
<dbReference type="RefSeq" id="XP_007397668.1">
    <property type="nucleotide sequence ID" value="XM_007397606.1"/>
</dbReference>
<dbReference type="AlphaFoldDB" id="K5WRE8"/>
<dbReference type="HOGENOM" id="CLU_1384587_0_0_1"/>
<evidence type="ECO:0000313" key="1">
    <source>
        <dbReference type="EMBL" id="EKM52952.1"/>
    </source>
</evidence>
<keyword evidence="2" id="KW-1185">Reference proteome</keyword>
<name>K5WRE8_PHACS</name>
<dbReference type="KEGG" id="pco:PHACADRAFT_259116"/>
<organism evidence="1 2">
    <name type="scientific">Phanerochaete carnosa (strain HHB-10118-sp)</name>
    <name type="common">White-rot fungus</name>
    <name type="synonym">Peniophora carnosa</name>
    <dbReference type="NCBI Taxonomy" id="650164"/>
    <lineage>
        <taxon>Eukaryota</taxon>
        <taxon>Fungi</taxon>
        <taxon>Dikarya</taxon>
        <taxon>Basidiomycota</taxon>
        <taxon>Agaricomycotina</taxon>
        <taxon>Agaricomycetes</taxon>
        <taxon>Polyporales</taxon>
        <taxon>Phanerochaetaceae</taxon>
        <taxon>Phanerochaete</taxon>
    </lineage>
</organism>